<evidence type="ECO:0000256" key="1">
    <source>
        <dbReference type="ARBA" id="ARBA00022723"/>
    </source>
</evidence>
<evidence type="ECO:0000256" key="5">
    <source>
        <dbReference type="SAM" id="MobiDB-lite"/>
    </source>
</evidence>
<reference evidence="9" key="1">
    <citation type="submission" date="2024-04" db="EMBL/GenBank/DDBJ databases">
        <authorList>
            <person name="Shaw F."/>
            <person name="Minotto A."/>
        </authorList>
    </citation>
    <scope>NUCLEOTIDE SEQUENCE [LARGE SCALE GENOMIC DNA]</scope>
</reference>
<dbReference type="Gene3D" id="6.10.140.2220">
    <property type="match status" value="1"/>
</dbReference>
<dbReference type="InterPro" id="IPR050869">
    <property type="entry name" value="H3K4_H4K5_MeTrfase"/>
</dbReference>
<evidence type="ECO:0000259" key="7">
    <source>
        <dbReference type="PROSITE" id="PS50865"/>
    </source>
</evidence>
<proteinExistence type="predicted"/>
<dbReference type="PANTHER" id="PTHR12197:SF251">
    <property type="entry name" value="EG:BACR7C10.4 PROTEIN"/>
    <property type="match status" value="1"/>
</dbReference>
<evidence type="ECO:0000256" key="3">
    <source>
        <dbReference type="ARBA" id="ARBA00022833"/>
    </source>
</evidence>
<sequence length="646" mass="70154">MLEAKALKCRIFRLVFHDRDQYVCSYTLLHLTNIRMSFSNLQSARKAKESKLKSCVGAAASPSSKQDDREVGTNPQAMEIARPQGNPAVNAEVENSKPVSLSGLHKDLPSTLEVRQGKDTGRGLYARDRLVVGSILFATRPHVSVLSTPQLESYCSYCCSAAPSQGLKRCTRCRKIWYCNATCQNADWAEHKHECSALQRWQANAPSPDLSIPSDAIRCLGRILWGIQRTGLDSIWTREFSGMQSHRSSLPPSAFESHTHLAHSVVRYLGISSPAELAPFGLASAGDLVDLISRFTTNTFTLTSPSLTPVGICISPTMALVNHSCEPNVVMVFPHTPNALSSQEPLMHLIVIREISPGDQVFVSYVDTSVPRDLRQKELKETYNFVCHCSLCIRQTEVDPRTAMSCPKSCGGICPLPTEENDVTQCVKCKAVVTSAGAVLDAVRVGNEGLQKAISLQVKDPAKAKQLTSNLIPIITSAGLTPSAHPLLAMTRLHLELLLSAIATSISQDVLDEAIRTSAKYNEGLSNVLPYGHPVRAIAVAELGKLLAVDEPSPRHISSLDESTQFTQPAQSQSTPSGPTRLKLALETLIRAREELNIAFGKGTGGGLAGKEVREGIVRLESEIGQWTRGIRNAIEDARAAGKIAK</sequence>
<feature type="domain" description="MYND-type" evidence="7">
    <location>
        <begin position="155"/>
        <end position="195"/>
    </location>
</feature>
<name>A0ABP1DMX6_9APHY</name>
<evidence type="ECO:0000313" key="8">
    <source>
        <dbReference type="EMBL" id="CAL1709202.1"/>
    </source>
</evidence>
<dbReference type="InterPro" id="IPR001214">
    <property type="entry name" value="SET_dom"/>
</dbReference>
<dbReference type="Gene3D" id="2.170.270.10">
    <property type="entry name" value="SET domain"/>
    <property type="match status" value="1"/>
</dbReference>
<evidence type="ECO:0000313" key="9">
    <source>
        <dbReference type="Proteomes" id="UP001497453"/>
    </source>
</evidence>
<organism evidence="8 9">
    <name type="scientific">Somion occarium</name>
    <dbReference type="NCBI Taxonomy" id="3059160"/>
    <lineage>
        <taxon>Eukaryota</taxon>
        <taxon>Fungi</taxon>
        <taxon>Dikarya</taxon>
        <taxon>Basidiomycota</taxon>
        <taxon>Agaricomycotina</taxon>
        <taxon>Agaricomycetes</taxon>
        <taxon>Polyporales</taxon>
        <taxon>Cerrenaceae</taxon>
        <taxon>Somion</taxon>
    </lineage>
</organism>
<dbReference type="Pfam" id="PF01753">
    <property type="entry name" value="zf-MYND"/>
    <property type="match status" value="1"/>
</dbReference>
<feature type="domain" description="SET" evidence="6">
    <location>
        <begin position="110"/>
        <end position="366"/>
    </location>
</feature>
<feature type="compositionally biased region" description="Polar residues" evidence="5">
    <location>
        <begin position="560"/>
        <end position="578"/>
    </location>
</feature>
<evidence type="ECO:0000259" key="6">
    <source>
        <dbReference type="PROSITE" id="PS50280"/>
    </source>
</evidence>
<keyword evidence="2 4" id="KW-0863">Zinc-finger</keyword>
<dbReference type="InterPro" id="IPR046341">
    <property type="entry name" value="SET_dom_sf"/>
</dbReference>
<dbReference type="EMBL" id="OZ037948">
    <property type="protein sequence ID" value="CAL1709202.1"/>
    <property type="molecule type" value="Genomic_DNA"/>
</dbReference>
<evidence type="ECO:0000256" key="4">
    <source>
        <dbReference type="PROSITE-ProRule" id="PRU00134"/>
    </source>
</evidence>
<dbReference type="SUPFAM" id="SSF82199">
    <property type="entry name" value="SET domain"/>
    <property type="match status" value="1"/>
</dbReference>
<feature type="region of interest" description="Disordered" evidence="5">
    <location>
        <begin position="556"/>
        <end position="579"/>
    </location>
</feature>
<dbReference type="InterPro" id="IPR002893">
    <property type="entry name" value="Znf_MYND"/>
</dbReference>
<dbReference type="Gene3D" id="1.10.220.160">
    <property type="match status" value="1"/>
</dbReference>
<dbReference type="PANTHER" id="PTHR12197">
    <property type="entry name" value="HISTONE-LYSINE N-METHYLTRANSFERASE SMYD"/>
    <property type="match status" value="1"/>
</dbReference>
<dbReference type="Pfam" id="PF00856">
    <property type="entry name" value="SET"/>
    <property type="match status" value="1"/>
</dbReference>
<gene>
    <name evidence="8" type="ORF">GFSPODELE1_LOCUS7234</name>
</gene>
<dbReference type="PROSITE" id="PS50865">
    <property type="entry name" value="ZF_MYND_2"/>
    <property type="match status" value="1"/>
</dbReference>
<evidence type="ECO:0008006" key="10">
    <source>
        <dbReference type="Google" id="ProtNLM"/>
    </source>
</evidence>
<keyword evidence="3" id="KW-0862">Zinc</keyword>
<dbReference type="PROSITE" id="PS50280">
    <property type="entry name" value="SET"/>
    <property type="match status" value="1"/>
</dbReference>
<dbReference type="SMART" id="SM00317">
    <property type="entry name" value="SET"/>
    <property type="match status" value="1"/>
</dbReference>
<dbReference type="Proteomes" id="UP001497453">
    <property type="component" value="Chromosome 5"/>
</dbReference>
<protein>
    <recommendedName>
        <fullName evidence="10">SET domain-containing protein</fullName>
    </recommendedName>
</protein>
<evidence type="ECO:0000256" key="2">
    <source>
        <dbReference type="ARBA" id="ARBA00022771"/>
    </source>
</evidence>
<dbReference type="PROSITE" id="PS01360">
    <property type="entry name" value="ZF_MYND_1"/>
    <property type="match status" value="1"/>
</dbReference>
<keyword evidence="9" id="KW-1185">Reference proteome</keyword>
<keyword evidence="1" id="KW-0479">Metal-binding</keyword>
<accession>A0ABP1DMX6</accession>